<dbReference type="InParanoid" id="A0A0Q3PRG6"/>
<reference evidence="2" key="1">
    <citation type="journal article" date="2012" name="Nat. Biotechnol.">
        <title>Reference genome sequence of the model plant Setaria.</title>
        <authorList>
            <person name="Bennetzen J.L."/>
            <person name="Schmutz J."/>
            <person name="Wang H."/>
            <person name="Percifield R."/>
            <person name="Hawkins J."/>
            <person name="Pontaroli A.C."/>
            <person name="Estep M."/>
            <person name="Feng L."/>
            <person name="Vaughn J.N."/>
            <person name="Grimwood J."/>
            <person name="Jenkins J."/>
            <person name="Barry K."/>
            <person name="Lindquist E."/>
            <person name="Hellsten U."/>
            <person name="Deshpande S."/>
            <person name="Wang X."/>
            <person name="Wu X."/>
            <person name="Mitros T."/>
            <person name="Triplett J."/>
            <person name="Yang X."/>
            <person name="Ye C.Y."/>
            <person name="Mauro-Herrera M."/>
            <person name="Wang L."/>
            <person name="Li P."/>
            <person name="Sharma M."/>
            <person name="Sharma R."/>
            <person name="Ronald P.C."/>
            <person name="Panaud O."/>
            <person name="Kellogg E.A."/>
            <person name="Brutnell T.P."/>
            <person name="Doust A.N."/>
            <person name="Tuskan G.A."/>
            <person name="Rokhsar D."/>
            <person name="Devos K.M."/>
        </authorList>
    </citation>
    <scope>NUCLEOTIDE SEQUENCE [LARGE SCALE GENOMIC DNA]</scope>
    <source>
        <strain evidence="2">cv. Yugu1</strain>
    </source>
</reference>
<protein>
    <submittedName>
        <fullName evidence="1">Uncharacterized protein</fullName>
    </submittedName>
</protein>
<dbReference type="EMBL" id="AGNK02003385">
    <property type="status" value="NOT_ANNOTATED_CDS"/>
    <property type="molecule type" value="Genomic_DNA"/>
</dbReference>
<sequence>MSVLFLYPDVGTYIMYLHAQIVKK</sequence>
<keyword evidence="2" id="KW-1185">Reference proteome</keyword>
<name>A0A0Q3PRG6_SETIT</name>
<organism evidence="1 2">
    <name type="scientific">Setaria italica</name>
    <name type="common">Foxtail millet</name>
    <name type="synonym">Panicum italicum</name>
    <dbReference type="NCBI Taxonomy" id="4555"/>
    <lineage>
        <taxon>Eukaryota</taxon>
        <taxon>Viridiplantae</taxon>
        <taxon>Streptophyta</taxon>
        <taxon>Embryophyta</taxon>
        <taxon>Tracheophyta</taxon>
        <taxon>Spermatophyta</taxon>
        <taxon>Magnoliopsida</taxon>
        <taxon>Liliopsida</taxon>
        <taxon>Poales</taxon>
        <taxon>Poaceae</taxon>
        <taxon>PACMAD clade</taxon>
        <taxon>Panicoideae</taxon>
        <taxon>Panicodae</taxon>
        <taxon>Paniceae</taxon>
        <taxon>Cenchrinae</taxon>
        <taxon>Setaria</taxon>
    </lineage>
</organism>
<dbReference type="Gramene" id="KQL07912">
    <property type="protein sequence ID" value="KQL07912"/>
    <property type="gene ID" value="SETIT_005319mg"/>
</dbReference>
<evidence type="ECO:0000313" key="2">
    <source>
        <dbReference type="Proteomes" id="UP000004995"/>
    </source>
</evidence>
<evidence type="ECO:0000313" key="1">
    <source>
        <dbReference type="EnsemblPlants" id="KQL07912"/>
    </source>
</evidence>
<reference evidence="1" key="2">
    <citation type="submission" date="2018-08" db="UniProtKB">
        <authorList>
            <consortium name="EnsemblPlants"/>
        </authorList>
    </citation>
    <scope>IDENTIFICATION</scope>
    <source>
        <strain evidence="1">Yugu1</strain>
    </source>
</reference>
<dbReference type="EnsemblPlants" id="KQL07912">
    <property type="protein sequence ID" value="KQL07912"/>
    <property type="gene ID" value="SETIT_005319mg"/>
</dbReference>
<proteinExistence type="predicted"/>
<accession>A0A0Q3PRG6</accession>
<dbReference type="Proteomes" id="UP000004995">
    <property type="component" value="Unassembled WGS sequence"/>
</dbReference>
<dbReference type="AlphaFoldDB" id="A0A0Q3PRG6"/>